<dbReference type="PANTHER" id="PTHR47515:SF1">
    <property type="entry name" value="BLR2054 PROTEIN"/>
    <property type="match status" value="1"/>
</dbReference>
<evidence type="ECO:0000313" key="3">
    <source>
        <dbReference type="Proteomes" id="UP000199024"/>
    </source>
</evidence>
<gene>
    <name evidence="2" type="ORF">SAMN05421771_2424</name>
</gene>
<evidence type="ECO:0000259" key="1">
    <source>
        <dbReference type="PROSITE" id="PS50994"/>
    </source>
</evidence>
<organism evidence="2 3">
    <name type="scientific">Granulicella pectinivorans</name>
    <dbReference type="NCBI Taxonomy" id="474950"/>
    <lineage>
        <taxon>Bacteria</taxon>
        <taxon>Pseudomonadati</taxon>
        <taxon>Acidobacteriota</taxon>
        <taxon>Terriglobia</taxon>
        <taxon>Terriglobales</taxon>
        <taxon>Acidobacteriaceae</taxon>
        <taxon>Granulicella</taxon>
    </lineage>
</organism>
<dbReference type="GO" id="GO:0003676">
    <property type="term" value="F:nucleic acid binding"/>
    <property type="evidence" value="ECO:0007669"/>
    <property type="project" value="InterPro"/>
</dbReference>
<protein>
    <submittedName>
        <fullName evidence="2">Putative transposase</fullName>
    </submittedName>
</protein>
<dbReference type="InterPro" id="IPR025948">
    <property type="entry name" value="HTH-like_dom"/>
</dbReference>
<name>A0A1I6MDU9_9BACT</name>
<dbReference type="Proteomes" id="UP000199024">
    <property type="component" value="Unassembled WGS sequence"/>
</dbReference>
<dbReference type="GO" id="GO:0015074">
    <property type="term" value="P:DNA integration"/>
    <property type="evidence" value="ECO:0007669"/>
    <property type="project" value="InterPro"/>
</dbReference>
<dbReference type="Pfam" id="PF13276">
    <property type="entry name" value="HTH_21"/>
    <property type="match status" value="1"/>
</dbReference>
<feature type="domain" description="Integrase catalytic" evidence="1">
    <location>
        <begin position="114"/>
        <end position="275"/>
    </location>
</feature>
<dbReference type="SUPFAM" id="SSF53098">
    <property type="entry name" value="Ribonuclease H-like"/>
    <property type="match status" value="1"/>
</dbReference>
<evidence type="ECO:0000313" key="2">
    <source>
        <dbReference type="EMBL" id="SFS13926.1"/>
    </source>
</evidence>
<dbReference type="AlphaFoldDB" id="A0A1I6MDU9"/>
<dbReference type="NCBIfam" id="NF033516">
    <property type="entry name" value="transpos_IS3"/>
    <property type="match status" value="1"/>
</dbReference>
<sequence>MVKPSRRGPMVDRLMSSYGASERHACRVLCVTRGTYRYRSCLDPRTELRMRIREIAQARVRYGYRKIRVLLNREGWDVGKYLVYRLCKEEGLMLKRMKPAGKRKAARLREEKVKPTAPDEAWSMDFVSDQLQDGTRFRSLTIVDVYTRESVVIEVGQSLKGDGVVRTLNKLKLERGVPKVLFCDNGSEFTSHAMDLWAYQNGTKIDFSRPGKPTDNAFVESFNGTFRAECLNTHWFMNLKEAKHLIEAWRREYNESRPHASLADRTPSEFASQYAASRVLAGT</sequence>
<dbReference type="PROSITE" id="PS50994">
    <property type="entry name" value="INTEGRASE"/>
    <property type="match status" value="1"/>
</dbReference>
<dbReference type="Gene3D" id="3.30.420.10">
    <property type="entry name" value="Ribonuclease H-like superfamily/Ribonuclease H"/>
    <property type="match status" value="1"/>
</dbReference>
<accession>A0A1I6MDU9</accession>
<dbReference type="InterPro" id="IPR012337">
    <property type="entry name" value="RNaseH-like_sf"/>
</dbReference>
<dbReference type="InterPro" id="IPR036397">
    <property type="entry name" value="RNaseH_sf"/>
</dbReference>
<dbReference type="PANTHER" id="PTHR47515">
    <property type="entry name" value="LOW CALCIUM RESPONSE LOCUS PROTEIN T"/>
    <property type="match status" value="1"/>
</dbReference>
<proteinExistence type="predicted"/>
<dbReference type="EMBL" id="FOZL01000001">
    <property type="protein sequence ID" value="SFS13926.1"/>
    <property type="molecule type" value="Genomic_DNA"/>
</dbReference>
<reference evidence="2 3" key="1">
    <citation type="submission" date="2016-10" db="EMBL/GenBank/DDBJ databases">
        <authorList>
            <person name="de Groot N.N."/>
        </authorList>
    </citation>
    <scope>NUCLEOTIDE SEQUENCE [LARGE SCALE GENOMIC DNA]</scope>
    <source>
        <strain evidence="2 3">DSM 21001</strain>
    </source>
</reference>
<dbReference type="InterPro" id="IPR048020">
    <property type="entry name" value="Transpos_IS3"/>
</dbReference>
<dbReference type="Pfam" id="PF13683">
    <property type="entry name" value="rve_3"/>
    <property type="match status" value="1"/>
</dbReference>
<dbReference type="InterPro" id="IPR001584">
    <property type="entry name" value="Integrase_cat-core"/>
</dbReference>
<keyword evidence="3" id="KW-1185">Reference proteome</keyword>